<comment type="similarity">
    <text evidence="3">Belongs to the HAD-like hydrolase superfamily. CbbY/CbbZ/Gph/YieH family.</text>
</comment>
<accession>B7BEW4</accession>
<dbReference type="GO" id="GO:0006281">
    <property type="term" value="P:DNA repair"/>
    <property type="evidence" value="ECO:0007669"/>
    <property type="project" value="TreeGrafter"/>
</dbReference>
<dbReference type="PANTHER" id="PTHR43434:SF1">
    <property type="entry name" value="PHOSPHOGLYCOLATE PHOSPHATASE"/>
    <property type="match status" value="1"/>
</dbReference>
<protein>
    <recommendedName>
        <fullName evidence="4">phosphoglycolate phosphatase</fullName>
        <ecNumber evidence="4">3.1.3.18</ecNumber>
    </recommendedName>
</protein>
<gene>
    <name evidence="5" type="ORF">PRABACTJOHN_03593</name>
</gene>
<evidence type="ECO:0000256" key="1">
    <source>
        <dbReference type="ARBA" id="ARBA00000830"/>
    </source>
</evidence>
<dbReference type="InterPro" id="IPR041492">
    <property type="entry name" value="HAD_2"/>
</dbReference>
<dbReference type="CDD" id="cd07505">
    <property type="entry name" value="HAD_BPGM-like"/>
    <property type="match status" value="1"/>
</dbReference>
<dbReference type="HOGENOM" id="CLU_132565_0_0_10"/>
<dbReference type="EC" id="3.1.3.18" evidence="4"/>
<dbReference type="RefSeq" id="WP_008151912.1">
    <property type="nucleotide sequence ID" value="NZ_CP102285.1"/>
</dbReference>
<dbReference type="GeneID" id="93406824"/>
<dbReference type="Pfam" id="PF13419">
    <property type="entry name" value="HAD_2"/>
    <property type="match status" value="1"/>
</dbReference>
<reference evidence="5 6" key="1">
    <citation type="submission" date="2008-10" db="EMBL/GenBank/DDBJ databases">
        <title>Draft genome sequence of Parabacteroides johnsonii (DSM 18315).</title>
        <authorList>
            <person name="Sudarsanam P."/>
            <person name="Ley R."/>
            <person name="Guruge J."/>
            <person name="Turnbaugh P.J."/>
            <person name="Mahowald M."/>
            <person name="Liep D."/>
            <person name="Gordon J."/>
        </authorList>
    </citation>
    <scope>NUCLEOTIDE SEQUENCE [LARGE SCALE GENOMIC DNA]</scope>
    <source>
        <strain evidence="5 6">DSM 18315</strain>
    </source>
</reference>
<reference evidence="5 6" key="2">
    <citation type="submission" date="2008-10" db="EMBL/GenBank/DDBJ databases">
        <authorList>
            <person name="Fulton L."/>
            <person name="Clifton S."/>
            <person name="Fulton B."/>
            <person name="Xu J."/>
            <person name="Minx P."/>
            <person name="Pepin K.H."/>
            <person name="Johnson M."/>
            <person name="Bhonagiri V."/>
            <person name="Nash W.E."/>
            <person name="Mardis E.R."/>
            <person name="Wilson R.K."/>
        </authorList>
    </citation>
    <scope>NUCLEOTIDE SEQUENCE [LARGE SCALE GENOMIC DNA]</scope>
    <source>
        <strain evidence="5 6">DSM 18315</strain>
    </source>
</reference>
<name>B7BEW4_9BACT</name>
<evidence type="ECO:0000256" key="3">
    <source>
        <dbReference type="ARBA" id="ARBA00006171"/>
    </source>
</evidence>
<dbReference type="EMBL" id="ABYH01000376">
    <property type="protein sequence ID" value="EEC95033.1"/>
    <property type="molecule type" value="Genomic_DNA"/>
</dbReference>
<dbReference type="InterPro" id="IPR023214">
    <property type="entry name" value="HAD_sf"/>
</dbReference>
<proteinExistence type="inferred from homology"/>
<dbReference type="InterPro" id="IPR036412">
    <property type="entry name" value="HAD-like_sf"/>
</dbReference>
<evidence type="ECO:0000313" key="5">
    <source>
        <dbReference type="EMBL" id="EEC95033.1"/>
    </source>
</evidence>
<sequence length="165" mass="18618">MRSIIFDMDLTLVDTTLLEESRHRRDWTQAYSLIPHTTMYDGMAGVLEIIRKCNIKTCIVSTSPRPYIDKLVAYYHIPAQYIVGYHDAKPTKPHPAPMLKAIELMGISAKEAISFGDRVIDIQSSNAAGIESVACFWGTKERVELLHSGYSHAIVKPEEILTLIR</sequence>
<dbReference type="NCBIfam" id="TIGR01549">
    <property type="entry name" value="HAD-SF-IA-v1"/>
    <property type="match status" value="1"/>
</dbReference>
<dbReference type="GO" id="GO:0005829">
    <property type="term" value="C:cytosol"/>
    <property type="evidence" value="ECO:0007669"/>
    <property type="project" value="TreeGrafter"/>
</dbReference>
<evidence type="ECO:0000313" key="6">
    <source>
        <dbReference type="Proteomes" id="UP000005510"/>
    </source>
</evidence>
<keyword evidence="5" id="KW-0378">Hydrolase</keyword>
<comment type="catalytic activity">
    <reaction evidence="1">
        <text>2-phosphoglycolate + H2O = glycolate + phosphate</text>
        <dbReference type="Rhea" id="RHEA:14369"/>
        <dbReference type="ChEBI" id="CHEBI:15377"/>
        <dbReference type="ChEBI" id="CHEBI:29805"/>
        <dbReference type="ChEBI" id="CHEBI:43474"/>
        <dbReference type="ChEBI" id="CHEBI:58033"/>
        <dbReference type="EC" id="3.1.3.18"/>
    </reaction>
</comment>
<dbReference type="SUPFAM" id="SSF56784">
    <property type="entry name" value="HAD-like"/>
    <property type="match status" value="1"/>
</dbReference>
<evidence type="ECO:0000256" key="4">
    <source>
        <dbReference type="ARBA" id="ARBA00013078"/>
    </source>
</evidence>
<dbReference type="Proteomes" id="UP000005510">
    <property type="component" value="Unassembled WGS sequence"/>
</dbReference>
<dbReference type="AlphaFoldDB" id="B7BEW4"/>
<dbReference type="InterPro" id="IPR050155">
    <property type="entry name" value="HAD-like_hydrolase_sf"/>
</dbReference>
<dbReference type="InterPro" id="IPR006439">
    <property type="entry name" value="HAD-SF_hydro_IA"/>
</dbReference>
<comment type="caution">
    <text evidence="5">The sequence shown here is derived from an EMBL/GenBank/DDBJ whole genome shotgun (WGS) entry which is preliminary data.</text>
</comment>
<evidence type="ECO:0000256" key="2">
    <source>
        <dbReference type="ARBA" id="ARBA00004818"/>
    </source>
</evidence>
<organism evidence="5 6">
    <name type="scientific">Parabacteroides johnsonii DSM 18315</name>
    <dbReference type="NCBI Taxonomy" id="537006"/>
    <lineage>
        <taxon>Bacteria</taxon>
        <taxon>Pseudomonadati</taxon>
        <taxon>Bacteroidota</taxon>
        <taxon>Bacteroidia</taxon>
        <taxon>Bacteroidales</taxon>
        <taxon>Tannerellaceae</taxon>
        <taxon>Parabacteroides</taxon>
    </lineage>
</organism>
<dbReference type="STRING" id="537006.PRABACTJOHN_03593"/>
<comment type="pathway">
    <text evidence="2">Organic acid metabolism; glycolate biosynthesis; glycolate from 2-phosphoglycolate: step 1/1.</text>
</comment>
<dbReference type="GO" id="GO:0008967">
    <property type="term" value="F:phosphoglycolate phosphatase activity"/>
    <property type="evidence" value="ECO:0007669"/>
    <property type="project" value="UniProtKB-EC"/>
</dbReference>
<dbReference type="Gene3D" id="3.40.50.1000">
    <property type="entry name" value="HAD superfamily/HAD-like"/>
    <property type="match status" value="1"/>
</dbReference>
<dbReference type="PANTHER" id="PTHR43434">
    <property type="entry name" value="PHOSPHOGLYCOLATE PHOSPHATASE"/>
    <property type="match status" value="1"/>
</dbReference>